<evidence type="ECO:0000256" key="2">
    <source>
        <dbReference type="ARBA" id="ARBA00009679"/>
    </source>
</evidence>
<evidence type="ECO:0000259" key="10">
    <source>
        <dbReference type="Pfam" id="PF22379"/>
    </source>
</evidence>
<keyword evidence="3" id="KW-0235">DNA replication</keyword>
<accession>A0ABR2VIW7</accession>
<evidence type="ECO:0000256" key="7">
    <source>
        <dbReference type="ARBA" id="ARBA00023242"/>
    </source>
</evidence>
<dbReference type="Gene3D" id="2.40.50.140">
    <property type="entry name" value="Nucleic acid-binding proteins"/>
    <property type="match status" value="1"/>
</dbReference>
<feature type="region of interest" description="Disordered" evidence="8">
    <location>
        <begin position="346"/>
        <end position="367"/>
    </location>
</feature>
<organism evidence="11 12">
    <name type="scientific">Seiridium unicorne</name>
    <dbReference type="NCBI Taxonomy" id="138068"/>
    <lineage>
        <taxon>Eukaryota</taxon>
        <taxon>Fungi</taxon>
        <taxon>Dikarya</taxon>
        <taxon>Ascomycota</taxon>
        <taxon>Pezizomycotina</taxon>
        <taxon>Sordariomycetes</taxon>
        <taxon>Xylariomycetidae</taxon>
        <taxon>Amphisphaeriales</taxon>
        <taxon>Sporocadaceae</taxon>
        <taxon>Seiridium</taxon>
    </lineage>
</organism>
<evidence type="ECO:0000256" key="6">
    <source>
        <dbReference type="ARBA" id="ARBA00022833"/>
    </source>
</evidence>
<dbReference type="PANTHER" id="PTHR13454:SF11">
    <property type="entry name" value="PROTEIN MCM10 HOMOLOG"/>
    <property type="match status" value="1"/>
</dbReference>
<dbReference type="InterPro" id="IPR012340">
    <property type="entry name" value="NA-bd_OB-fold"/>
</dbReference>
<keyword evidence="12" id="KW-1185">Reference proteome</keyword>
<gene>
    <name evidence="11" type="ORF">SUNI508_02872</name>
</gene>
<feature type="compositionally biased region" description="Basic and acidic residues" evidence="8">
    <location>
        <begin position="801"/>
        <end position="812"/>
    </location>
</feature>
<name>A0ABR2VIW7_9PEZI</name>
<feature type="region of interest" description="Disordered" evidence="8">
    <location>
        <begin position="166"/>
        <end position="192"/>
    </location>
</feature>
<comment type="similarity">
    <text evidence="2">Belongs to the MCM10 family.</text>
</comment>
<dbReference type="Pfam" id="PF09329">
    <property type="entry name" value="zf-primase"/>
    <property type="match status" value="1"/>
</dbReference>
<reference evidence="11 12" key="1">
    <citation type="journal article" date="2024" name="J. Plant Pathol.">
        <title>Sequence and assembly of the genome of Seiridium unicorne, isolate CBS 538.82, causal agent of cypress canker disease.</title>
        <authorList>
            <person name="Scali E."/>
            <person name="Rocca G.D."/>
            <person name="Danti R."/>
            <person name="Garbelotto M."/>
            <person name="Barberini S."/>
            <person name="Baroncelli R."/>
            <person name="Emiliani G."/>
        </authorList>
    </citation>
    <scope>NUCLEOTIDE SEQUENCE [LARGE SCALE GENOMIC DNA]</scope>
    <source>
        <strain evidence="11 12">BM-138-508</strain>
    </source>
</reference>
<comment type="subcellular location">
    <subcellularLocation>
        <location evidence="1">Nucleus</location>
    </subcellularLocation>
</comment>
<feature type="compositionally biased region" description="Polar residues" evidence="8">
    <location>
        <begin position="240"/>
        <end position="249"/>
    </location>
</feature>
<keyword evidence="4" id="KW-0479">Metal-binding</keyword>
<proteinExistence type="inferred from homology"/>
<feature type="region of interest" description="Disordered" evidence="8">
    <location>
        <begin position="209"/>
        <end position="276"/>
    </location>
</feature>
<evidence type="ECO:0000259" key="9">
    <source>
        <dbReference type="Pfam" id="PF09329"/>
    </source>
</evidence>
<feature type="region of interest" description="Disordered" evidence="8">
    <location>
        <begin position="1"/>
        <end position="99"/>
    </location>
</feature>
<feature type="compositionally biased region" description="Basic and acidic residues" evidence="8">
    <location>
        <begin position="759"/>
        <end position="778"/>
    </location>
</feature>
<keyword evidence="5" id="KW-0863">Zinc-finger</keyword>
<dbReference type="Pfam" id="PF22379">
    <property type="entry name" value="OB_MCM10"/>
    <property type="match status" value="1"/>
</dbReference>
<dbReference type="PANTHER" id="PTHR13454">
    <property type="entry name" value="PROTEIN MCM10 HOMOLOG"/>
    <property type="match status" value="1"/>
</dbReference>
<feature type="compositionally biased region" description="Polar residues" evidence="8">
    <location>
        <begin position="684"/>
        <end position="694"/>
    </location>
</feature>
<dbReference type="InterPro" id="IPR040184">
    <property type="entry name" value="Mcm10"/>
</dbReference>
<protein>
    <submittedName>
        <fullName evidence="11">Zinc finger Mcm10/DnaG-type domain-containing protein</fullName>
    </submittedName>
</protein>
<evidence type="ECO:0000256" key="5">
    <source>
        <dbReference type="ARBA" id="ARBA00022771"/>
    </source>
</evidence>
<feature type="domain" description="Zinc finger Mcm10/DnaG-type" evidence="9">
    <location>
        <begin position="524"/>
        <end position="568"/>
    </location>
</feature>
<feature type="region of interest" description="Disordered" evidence="8">
    <location>
        <begin position="117"/>
        <end position="146"/>
    </location>
</feature>
<dbReference type="InterPro" id="IPR055065">
    <property type="entry name" value="OB_MCM10"/>
</dbReference>
<sequence length="838" mass="92221">MPQRTSPRGLQIGHPGPKMLISSCTGLSPAKQAQWPPRSPHEALASTPGGRERLRRMAERASPSPSPLKKSRSLTALNARYGSYDDDDNDVEDEEEDEETLQLKLQAIEAKLRLKALQKKQRKVAGGSSDVESGSATGRPGSTVPGVLAASRAQSRAVILAEGPKLRPQSQVEVQVPASPVRKAQVLTEQRSPSRVLLGIDKGLRAKDVSLKRASSLRKPSETRDAQTGGYLRRAHTPALGSQSTSSSFEQDRPKSFSERLAAARSDEISRKDRQERIQKVRSQAFEVGQEEVERYKENAKEIPSIPTQAESFDREDILAGHGIRRRREGVAQDVEANSSAEFGSALTHRKKVAPSEVPEDEAASFEPYSGTHLSKRILPHNLLTRTFSTRKTILIKDLLAQVKAPDFQLPEVEQDIVVLGIVATKSEPKTHKALPGTELREKKSRFAEEEHRGKYMVLNLVDLTWQIELFLFNTAFSRYWKLTPGTLVAILNPTIMPPPKGREATNKFSLVLNSDGDAVLEIGTARDLGFCKSVKKDGELCNSWVNQKRTEFCEFHMNLALEKHRLQRQDVNAFGGGIGANNKKHLREKYSRNRKDEDDRKRGGYDRGTHSHFFVSQASAATLLDGDQMLPGQVAERVERGDALRRRLASQEKEREIMKQLGSTGRGAGKEYMNLTRAKLGSSAVSADTTDNGSDLAIDGPPKPLDAKSLGIGKAPGTKMHLSPIKRKRENSAASRIGGSMSSSAPKSLGWGGSLSDKLSRMKNGERFDGKVKDSTRDTSSTRNGDSKTTEQPARKKTRFVTEKGIREAGRESLGTELGKGLPMVGLDSDDELEILM</sequence>
<comment type="caution">
    <text evidence="11">The sequence shown here is derived from an EMBL/GenBank/DDBJ whole genome shotgun (WGS) entry which is preliminary data.</text>
</comment>
<keyword evidence="6" id="KW-0862">Zinc</keyword>
<feature type="domain" description="MCM10 OB-fold" evidence="10">
    <location>
        <begin position="450"/>
        <end position="515"/>
    </location>
</feature>
<dbReference type="EMBL" id="JARVKF010000002">
    <property type="protein sequence ID" value="KAK9426431.1"/>
    <property type="molecule type" value="Genomic_DNA"/>
</dbReference>
<feature type="compositionally biased region" description="Basic and acidic residues" evidence="8">
    <location>
        <begin position="589"/>
        <end position="610"/>
    </location>
</feature>
<keyword evidence="7" id="KW-0539">Nucleus</keyword>
<feature type="compositionally biased region" description="Basic and acidic residues" evidence="8">
    <location>
        <begin position="265"/>
        <end position="276"/>
    </location>
</feature>
<evidence type="ECO:0000313" key="11">
    <source>
        <dbReference type="EMBL" id="KAK9426431.1"/>
    </source>
</evidence>
<feature type="compositionally biased region" description="Basic and acidic residues" evidence="8">
    <location>
        <begin position="50"/>
        <end position="59"/>
    </location>
</feature>
<evidence type="ECO:0000256" key="1">
    <source>
        <dbReference type="ARBA" id="ARBA00004123"/>
    </source>
</evidence>
<dbReference type="InterPro" id="IPR015408">
    <property type="entry name" value="Znf_Mcm10/DnaG"/>
</dbReference>
<evidence type="ECO:0000313" key="12">
    <source>
        <dbReference type="Proteomes" id="UP001408356"/>
    </source>
</evidence>
<feature type="region of interest" description="Disordered" evidence="8">
    <location>
        <begin position="682"/>
        <end position="819"/>
    </location>
</feature>
<feature type="region of interest" description="Disordered" evidence="8">
    <location>
        <begin position="578"/>
        <end position="610"/>
    </location>
</feature>
<evidence type="ECO:0000256" key="4">
    <source>
        <dbReference type="ARBA" id="ARBA00022723"/>
    </source>
</evidence>
<feature type="compositionally biased region" description="Acidic residues" evidence="8">
    <location>
        <begin position="84"/>
        <end position="99"/>
    </location>
</feature>
<evidence type="ECO:0000256" key="8">
    <source>
        <dbReference type="SAM" id="MobiDB-lite"/>
    </source>
</evidence>
<evidence type="ECO:0000256" key="3">
    <source>
        <dbReference type="ARBA" id="ARBA00022705"/>
    </source>
</evidence>
<dbReference type="Proteomes" id="UP001408356">
    <property type="component" value="Unassembled WGS sequence"/>
</dbReference>